<keyword evidence="4 10" id="KW-0863">Zinc-finger</keyword>
<feature type="compositionally biased region" description="Basic and acidic residues" evidence="11">
    <location>
        <begin position="190"/>
        <end position="200"/>
    </location>
</feature>
<feature type="domain" description="C2H2-type" evidence="12">
    <location>
        <begin position="373"/>
        <end position="399"/>
    </location>
</feature>
<keyword evidence="7" id="KW-0238">DNA-binding</keyword>
<dbReference type="SUPFAM" id="SSF57667">
    <property type="entry name" value="beta-beta-alpha zinc fingers"/>
    <property type="match status" value="2"/>
</dbReference>
<dbReference type="Pfam" id="PF00096">
    <property type="entry name" value="zf-C2H2"/>
    <property type="match status" value="1"/>
</dbReference>
<dbReference type="PANTHER" id="PTHR23235">
    <property type="entry name" value="KRUEPPEL-LIKE TRANSCRIPTION FACTOR"/>
    <property type="match status" value="1"/>
</dbReference>
<reference evidence="13 14" key="1">
    <citation type="journal article" date="2019" name="Sci. Rep.">
        <title>Orb-weaving spider Araneus ventricosus genome elucidates the spidroin gene catalogue.</title>
        <authorList>
            <person name="Kono N."/>
            <person name="Nakamura H."/>
            <person name="Ohtoshi R."/>
            <person name="Moran D.A.P."/>
            <person name="Shinohara A."/>
            <person name="Yoshida Y."/>
            <person name="Fujiwara M."/>
            <person name="Mori M."/>
            <person name="Tomita M."/>
            <person name="Arakawa K."/>
        </authorList>
    </citation>
    <scope>NUCLEOTIDE SEQUENCE [LARGE SCALE GENOMIC DNA]</scope>
</reference>
<dbReference type="OrthoDB" id="3437960at2759"/>
<evidence type="ECO:0000256" key="2">
    <source>
        <dbReference type="ARBA" id="ARBA00022723"/>
    </source>
</evidence>
<keyword evidence="9" id="KW-0539">Nucleus</keyword>
<comment type="subcellular location">
    <subcellularLocation>
        <location evidence="1">Nucleus</location>
    </subcellularLocation>
</comment>
<evidence type="ECO:0000256" key="6">
    <source>
        <dbReference type="ARBA" id="ARBA00023015"/>
    </source>
</evidence>
<evidence type="ECO:0000259" key="12">
    <source>
        <dbReference type="PROSITE" id="PS50157"/>
    </source>
</evidence>
<dbReference type="InterPro" id="IPR036236">
    <property type="entry name" value="Znf_C2H2_sf"/>
</dbReference>
<feature type="region of interest" description="Disordered" evidence="11">
    <location>
        <begin position="1"/>
        <end position="31"/>
    </location>
</feature>
<feature type="compositionally biased region" description="Polar residues" evidence="11">
    <location>
        <begin position="1"/>
        <end position="23"/>
    </location>
</feature>
<dbReference type="FunFam" id="3.30.160.60:FF:000322">
    <property type="entry name" value="GDNF-inducible zinc finger protein 1"/>
    <property type="match status" value="1"/>
</dbReference>
<keyword evidence="14" id="KW-1185">Reference proteome</keyword>
<evidence type="ECO:0000313" key="14">
    <source>
        <dbReference type="Proteomes" id="UP000499080"/>
    </source>
</evidence>
<dbReference type="PROSITE" id="PS00028">
    <property type="entry name" value="ZINC_FINGER_C2H2_1"/>
    <property type="match status" value="3"/>
</dbReference>
<keyword evidence="6" id="KW-0805">Transcription regulation</keyword>
<dbReference type="PROSITE" id="PS50157">
    <property type="entry name" value="ZINC_FINGER_C2H2_2"/>
    <property type="match status" value="3"/>
</dbReference>
<evidence type="ECO:0000256" key="9">
    <source>
        <dbReference type="ARBA" id="ARBA00023242"/>
    </source>
</evidence>
<gene>
    <name evidence="13" type="primary">ZNF672_1</name>
    <name evidence="13" type="ORF">AVEN_100672_1</name>
</gene>
<accession>A0A4Y2L6M6</accession>
<dbReference type="GO" id="GO:0005634">
    <property type="term" value="C:nucleus"/>
    <property type="evidence" value="ECO:0007669"/>
    <property type="project" value="UniProtKB-SubCell"/>
</dbReference>
<dbReference type="InterPro" id="IPR013087">
    <property type="entry name" value="Znf_C2H2_type"/>
</dbReference>
<evidence type="ECO:0000256" key="1">
    <source>
        <dbReference type="ARBA" id="ARBA00004123"/>
    </source>
</evidence>
<feature type="region of interest" description="Disordered" evidence="11">
    <location>
        <begin position="174"/>
        <end position="200"/>
    </location>
</feature>
<evidence type="ECO:0000313" key="13">
    <source>
        <dbReference type="EMBL" id="GBN09256.1"/>
    </source>
</evidence>
<dbReference type="FunFam" id="3.30.160.60:FF:000145">
    <property type="entry name" value="Zinc finger protein 574"/>
    <property type="match status" value="1"/>
</dbReference>
<evidence type="ECO:0000256" key="3">
    <source>
        <dbReference type="ARBA" id="ARBA00022737"/>
    </source>
</evidence>
<sequence length="399" mass="45108">MDQLQSQSCPKTFSNSENKNPYSNEEDDEVFSTSELNELERFLERLDEIPDNLDLCSNDYAGNICLESQQYIFGESEQGTSQLTENNANFANMNTSNENAASNLAPDSRFILLQKGNPLGIWPSSCLFGVPTYVYDDKEEEIGNYSTTSESVVSECGILKSNIYGYTETFQPTLHEQNEVRSSTSNTSKSSEDNRTSRDVSNRDKFYKTDVCIPESYESSEKGTFLYHTNNPMTADYTGNCGFSCGQRDVDKVGVLQNEEEQQNNVLPGEVSTDSDNRSSEFCISGELLVPVNNKCTVISPSSTNAEVQWHLDDGRFVCSRCRKGFGKKHHLVRHYRTHTGEKPFACDKCEKTFGKSNDLVRHRRSHTGEKFYKCSLCGKAFTCSSSRNYHYRNVHNKK</sequence>
<dbReference type="EMBL" id="BGPR01197676">
    <property type="protein sequence ID" value="GBN09256.1"/>
    <property type="molecule type" value="Genomic_DNA"/>
</dbReference>
<evidence type="ECO:0000256" key="4">
    <source>
        <dbReference type="ARBA" id="ARBA00022771"/>
    </source>
</evidence>
<name>A0A4Y2L6M6_ARAVE</name>
<evidence type="ECO:0000256" key="11">
    <source>
        <dbReference type="SAM" id="MobiDB-lite"/>
    </source>
</evidence>
<evidence type="ECO:0000256" key="10">
    <source>
        <dbReference type="PROSITE-ProRule" id="PRU00042"/>
    </source>
</evidence>
<keyword evidence="2" id="KW-0479">Metal-binding</keyword>
<feature type="domain" description="C2H2-type" evidence="12">
    <location>
        <begin position="317"/>
        <end position="344"/>
    </location>
</feature>
<proteinExistence type="predicted"/>
<dbReference type="Proteomes" id="UP000499080">
    <property type="component" value="Unassembled WGS sequence"/>
</dbReference>
<evidence type="ECO:0000256" key="7">
    <source>
        <dbReference type="ARBA" id="ARBA00023125"/>
    </source>
</evidence>
<dbReference type="FunFam" id="3.30.160.60:FF:000100">
    <property type="entry name" value="Zinc finger 45-like"/>
    <property type="match status" value="1"/>
</dbReference>
<evidence type="ECO:0000256" key="8">
    <source>
        <dbReference type="ARBA" id="ARBA00023163"/>
    </source>
</evidence>
<keyword evidence="8" id="KW-0804">Transcription</keyword>
<dbReference type="AlphaFoldDB" id="A0A4Y2L6M6"/>
<dbReference type="SMART" id="SM00355">
    <property type="entry name" value="ZnF_C2H2"/>
    <property type="match status" value="3"/>
</dbReference>
<dbReference type="GO" id="GO:0008270">
    <property type="term" value="F:zinc ion binding"/>
    <property type="evidence" value="ECO:0007669"/>
    <property type="project" value="UniProtKB-KW"/>
</dbReference>
<protein>
    <submittedName>
        <fullName evidence="13">Zinc finger protein 672</fullName>
    </submittedName>
</protein>
<dbReference type="Gene3D" id="3.30.160.60">
    <property type="entry name" value="Classic Zinc Finger"/>
    <property type="match status" value="3"/>
</dbReference>
<keyword evidence="5" id="KW-0862">Zinc</keyword>
<evidence type="ECO:0000256" key="5">
    <source>
        <dbReference type="ARBA" id="ARBA00022833"/>
    </source>
</evidence>
<keyword evidence="3" id="KW-0677">Repeat</keyword>
<feature type="domain" description="C2H2-type" evidence="12">
    <location>
        <begin position="345"/>
        <end position="372"/>
    </location>
</feature>
<organism evidence="13 14">
    <name type="scientific">Araneus ventricosus</name>
    <name type="common">Orbweaver spider</name>
    <name type="synonym">Epeira ventricosa</name>
    <dbReference type="NCBI Taxonomy" id="182803"/>
    <lineage>
        <taxon>Eukaryota</taxon>
        <taxon>Metazoa</taxon>
        <taxon>Ecdysozoa</taxon>
        <taxon>Arthropoda</taxon>
        <taxon>Chelicerata</taxon>
        <taxon>Arachnida</taxon>
        <taxon>Araneae</taxon>
        <taxon>Araneomorphae</taxon>
        <taxon>Entelegynae</taxon>
        <taxon>Araneoidea</taxon>
        <taxon>Araneidae</taxon>
        <taxon>Araneus</taxon>
    </lineage>
</organism>
<comment type="caution">
    <text evidence="13">The sequence shown here is derived from an EMBL/GenBank/DDBJ whole genome shotgun (WGS) entry which is preliminary data.</text>
</comment>
<dbReference type="GO" id="GO:0003677">
    <property type="term" value="F:DNA binding"/>
    <property type="evidence" value="ECO:0007669"/>
    <property type="project" value="UniProtKB-KW"/>
</dbReference>